<dbReference type="GO" id="GO:0006310">
    <property type="term" value="P:DNA recombination"/>
    <property type="evidence" value="ECO:0007669"/>
    <property type="project" value="UniProtKB-KW"/>
</dbReference>
<comment type="caution">
    <text evidence="2">The sequence shown here is derived from an EMBL/GenBank/DDBJ whole genome shotgun (WGS) entry which is preliminary data.</text>
</comment>
<evidence type="ECO:0008006" key="4">
    <source>
        <dbReference type="Google" id="ProtNLM"/>
    </source>
</evidence>
<organism evidence="2 3">
    <name type="scientific">Streptomyces evansiae</name>
    <dbReference type="NCBI Taxonomy" id="3075535"/>
    <lineage>
        <taxon>Bacteria</taxon>
        <taxon>Bacillati</taxon>
        <taxon>Actinomycetota</taxon>
        <taxon>Actinomycetes</taxon>
        <taxon>Kitasatosporales</taxon>
        <taxon>Streptomycetaceae</taxon>
        <taxon>Streptomyces</taxon>
    </lineage>
</organism>
<evidence type="ECO:0000313" key="2">
    <source>
        <dbReference type="EMBL" id="MDT0418181.1"/>
    </source>
</evidence>
<dbReference type="Gene3D" id="1.10.443.10">
    <property type="entry name" value="Intergrase catalytic core"/>
    <property type="match status" value="1"/>
</dbReference>
<protein>
    <recommendedName>
        <fullName evidence="4">Tyr recombinase domain-containing protein</fullName>
    </recommendedName>
</protein>
<dbReference type="AlphaFoldDB" id="A0ABD5EAW3"/>
<reference evidence="3" key="1">
    <citation type="submission" date="2023-07" db="EMBL/GenBank/DDBJ databases">
        <title>30 novel species of actinomycetes from the DSMZ collection.</title>
        <authorList>
            <person name="Nouioui I."/>
        </authorList>
    </citation>
    <scope>NUCLEOTIDE SEQUENCE [LARGE SCALE GENOMIC DNA]</scope>
    <source>
        <strain evidence="3">DSM 41982</strain>
    </source>
</reference>
<gene>
    <name evidence="2" type="ORF">RM574_22095</name>
</gene>
<dbReference type="InterPro" id="IPR011010">
    <property type="entry name" value="DNA_brk_join_enz"/>
</dbReference>
<evidence type="ECO:0000313" key="3">
    <source>
        <dbReference type="Proteomes" id="UP001183607"/>
    </source>
</evidence>
<dbReference type="RefSeq" id="WP_254667039.1">
    <property type="nucleotide sequence ID" value="NZ_JAVRER010000039.1"/>
</dbReference>
<proteinExistence type="predicted"/>
<dbReference type="InterPro" id="IPR013762">
    <property type="entry name" value="Integrase-like_cat_sf"/>
</dbReference>
<evidence type="ECO:0000256" key="1">
    <source>
        <dbReference type="ARBA" id="ARBA00023172"/>
    </source>
</evidence>
<accession>A0ABD5EAW3</accession>
<keyword evidence="1" id="KW-0233">DNA recombination</keyword>
<sequence length="327" mass="35508">MKIAFDVFTGCLSSRFCWSVTLSSEVSSKIRDYRPRLPHRQWGPVAELVRATVAATAPATCYAAEHLLHVIGRIAVWAERSGLPRDPGTWLRTETIDAFILSGCVVAKDSTVLTYRTWLRRAREALVWVQRGEAPPARLSSPRTPQPPYGAGELARLWDWANHLPAQARLDGLALMTLGAGCGLMPGEVPPMRGSNVRVTSGGVAVLEEKLLGRLVACHSDWEGTLAELAETSGPGFLFRPGRKVAAAKNLVSSWPARHRPHAGLPPLSARRLRSTWIVGRLSEGISPEAVASAAGMASPAGLAGYHHWVPPLPRAEVIRLLRGRRS</sequence>
<dbReference type="SUPFAM" id="SSF56349">
    <property type="entry name" value="DNA breaking-rejoining enzymes"/>
    <property type="match status" value="1"/>
</dbReference>
<dbReference type="Proteomes" id="UP001183607">
    <property type="component" value="Unassembled WGS sequence"/>
</dbReference>
<dbReference type="EMBL" id="JAVRER010000039">
    <property type="protein sequence ID" value="MDT0418181.1"/>
    <property type="molecule type" value="Genomic_DNA"/>
</dbReference>
<name>A0ABD5EAW3_9ACTN</name>